<dbReference type="GO" id="GO:0008270">
    <property type="term" value="F:zinc ion binding"/>
    <property type="evidence" value="ECO:0007669"/>
    <property type="project" value="UniProtKB-KW"/>
</dbReference>
<evidence type="ECO:0000256" key="11">
    <source>
        <dbReference type="ARBA" id="ARBA00023159"/>
    </source>
</evidence>
<reference evidence="19 20" key="1">
    <citation type="journal article" date="2000" name="Virology">
        <title>Rabbit oral papillomavirus complete genome sequence and immunity following genital infection.</title>
        <authorList>
            <person name="Christensen N.D."/>
            <person name="Cladel N.M."/>
            <person name="Reed C.A."/>
            <person name="Han R."/>
        </authorList>
    </citation>
    <scope>NUCLEOTIDE SEQUENCE [LARGE SCALE GENOMIC DNA]</scope>
</reference>
<evidence type="ECO:0000256" key="17">
    <source>
        <dbReference type="RuleBase" id="RU363123"/>
    </source>
</evidence>
<dbReference type="InterPro" id="IPR038575">
    <property type="entry name" value="E6_sf"/>
</dbReference>
<keyword evidence="8 16" id="KW-0862">Zinc</keyword>
<evidence type="ECO:0000313" key="19">
    <source>
        <dbReference type="EMBL" id="AAF67121.1"/>
    </source>
</evidence>
<keyword evidence="5 16" id="KW-1090">Inhibition of host innate immune response by virus</keyword>
<keyword evidence="10 16" id="KW-0238">DNA-binding</keyword>
<dbReference type="GO" id="GO:0039502">
    <property type="term" value="P:symbiont-mediated suppression of host type I interferon-mediated signaling pathway"/>
    <property type="evidence" value="ECO:0007669"/>
    <property type="project" value="UniProtKB-UniRule"/>
</dbReference>
<comment type="subcellular location">
    <subcellularLocation>
        <location evidence="16 17">Host cytoplasm</location>
    </subcellularLocation>
    <subcellularLocation>
        <location evidence="16 17">Host nucleus</location>
    </subcellularLocation>
</comment>
<evidence type="ECO:0000256" key="1">
    <source>
        <dbReference type="ARBA" id="ARBA00006346"/>
    </source>
</evidence>
<dbReference type="HAMAP" id="MF_04006">
    <property type="entry name" value="HPV_E6"/>
    <property type="match status" value="1"/>
</dbReference>
<evidence type="ECO:0000256" key="10">
    <source>
        <dbReference type="ARBA" id="ARBA00023125"/>
    </source>
</evidence>
<keyword evidence="14 16" id="KW-0899">Viral immunoevasion</keyword>
<evidence type="ECO:0000256" key="3">
    <source>
        <dbReference type="ARBA" id="ARBA00022562"/>
    </source>
</evidence>
<dbReference type="Gene3D" id="3.30.240.40">
    <property type="entry name" value="E6 early regulatory protein"/>
    <property type="match status" value="2"/>
</dbReference>
<evidence type="ECO:0000256" key="18">
    <source>
        <dbReference type="SAM" id="MobiDB-lite"/>
    </source>
</evidence>
<dbReference type="GO" id="GO:0006351">
    <property type="term" value="P:DNA-templated transcription"/>
    <property type="evidence" value="ECO:0007669"/>
    <property type="project" value="UniProtKB-UniRule"/>
</dbReference>
<evidence type="ECO:0000256" key="4">
    <source>
        <dbReference type="ARBA" id="ARBA00022581"/>
    </source>
</evidence>
<organism evidence="19 20">
    <name type="scientific">Oryctolagus cuniculus papillomavirus 1</name>
    <dbReference type="NCBI Taxonomy" id="2772507"/>
    <lineage>
        <taxon>Viruses</taxon>
        <taxon>Monodnaviria</taxon>
        <taxon>Shotokuvirae</taxon>
        <taxon>Cossaviricota</taxon>
        <taxon>Papovaviricetes</taxon>
        <taxon>Zurhausenvirales</taxon>
        <taxon>Papillomaviridae</taxon>
        <taxon>Firstpapillomavirinae</taxon>
        <taxon>Kappapapillomavirus</taxon>
        <taxon>Kappapapillomavirus 1</taxon>
    </lineage>
</organism>
<evidence type="ECO:0000256" key="14">
    <source>
        <dbReference type="ARBA" id="ARBA00023280"/>
    </source>
</evidence>
<keyword evidence="3 16" id="KW-1048">Host nucleus</keyword>
<evidence type="ECO:0000313" key="20">
    <source>
        <dbReference type="Proteomes" id="UP000101963"/>
    </source>
</evidence>
<evidence type="ECO:0000256" key="6">
    <source>
        <dbReference type="ARBA" id="ARBA00022723"/>
    </source>
</evidence>
<dbReference type="EMBL" id="AF227240">
    <property type="protein sequence ID" value="AAF67121.1"/>
    <property type="molecule type" value="Genomic_DNA"/>
</dbReference>
<comment type="caution">
    <text evidence="16">Lacks conserved residue(s) required for the propagation of feature annotation.</text>
</comment>
<dbReference type="GO" id="GO:0042025">
    <property type="term" value="C:host cell nucleus"/>
    <property type="evidence" value="ECO:0007669"/>
    <property type="project" value="UniProtKB-SubCell"/>
</dbReference>
<evidence type="ECO:0000256" key="15">
    <source>
        <dbReference type="ARBA" id="ARBA00023323"/>
    </source>
</evidence>
<keyword evidence="9 16" id="KW-0805">Transcription regulation</keyword>
<evidence type="ECO:0000256" key="13">
    <source>
        <dbReference type="ARBA" id="ARBA00023200"/>
    </source>
</evidence>
<keyword evidence="13 16" id="KW-1035">Host cytoplasm</keyword>
<keyword evidence="20" id="KW-1185">Reference proteome</keyword>
<protein>
    <recommendedName>
        <fullName evidence="16 17">Protein E6</fullName>
    </recommendedName>
</protein>
<dbReference type="Proteomes" id="UP000101963">
    <property type="component" value="Segment"/>
</dbReference>
<evidence type="ECO:0000256" key="8">
    <source>
        <dbReference type="ARBA" id="ARBA00022833"/>
    </source>
</evidence>
<evidence type="ECO:0000256" key="7">
    <source>
        <dbReference type="ARBA" id="ARBA00022771"/>
    </source>
</evidence>
<evidence type="ECO:0000256" key="9">
    <source>
        <dbReference type="ARBA" id="ARBA00023015"/>
    </source>
</evidence>
<comment type="similarity">
    <text evidence="1 16 17">Belongs to the papillomaviridae E6 protein family.</text>
</comment>
<dbReference type="GO" id="GO:0003677">
    <property type="term" value="F:DNA binding"/>
    <property type="evidence" value="ECO:0007669"/>
    <property type="project" value="UniProtKB-UniRule"/>
</dbReference>
<evidence type="ECO:0000256" key="5">
    <source>
        <dbReference type="ARBA" id="ARBA00022632"/>
    </source>
</evidence>
<feature type="region of interest" description="Disordered" evidence="18">
    <location>
        <begin position="200"/>
        <end position="224"/>
    </location>
</feature>
<evidence type="ECO:0000256" key="2">
    <source>
        <dbReference type="ARBA" id="ARBA00022518"/>
    </source>
</evidence>
<dbReference type="GO" id="GO:0052150">
    <property type="term" value="P:symbiont-mediated perturbation of host apoptosis"/>
    <property type="evidence" value="ECO:0007669"/>
    <property type="project" value="UniProtKB-KW"/>
</dbReference>
<keyword evidence="12 16" id="KW-0804">Transcription</keyword>
<comment type="subunit">
    <text evidence="16">Forms homodimers. Interacts with ubiquitin-protein ligase UBE3A/E6-AP; this interaction stimulates UBE3A ubiquitin activity. Interacts with host BAK1.</text>
</comment>
<accession>Q9J032</accession>
<dbReference type="GO" id="GO:0039648">
    <property type="term" value="P:symbiont-mediated perturbation of host ubiquitin-like protein modification"/>
    <property type="evidence" value="ECO:0007669"/>
    <property type="project" value="UniProtKB-UniRule"/>
</dbReference>
<proteinExistence type="inferred from homology"/>
<dbReference type="GO" id="GO:0006355">
    <property type="term" value="P:regulation of DNA-templated transcription"/>
    <property type="evidence" value="ECO:0007669"/>
    <property type="project" value="UniProtKB-UniRule"/>
</dbReference>
<keyword evidence="11 16" id="KW-0010">Activator</keyword>
<dbReference type="KEGG" id="vg:1460786"/>
<keyword evidence="2 16" id="KW-0244">Early protein</keyword>
<dbReference type="GO" id="GO:0052170">
    <property type="term" value="P:symbiont-mediated suppression of host innate immune response"/>
    <property type="evidence" value="ECO:0007669"/>
    <property type="project" value="UniProtKB-KW"/>
</dbReference>
<dbReference type="SUPFAM" id="SSF161229">
    <property type="entry name" value="E6 C-terminal domain-like"/>
    <property type="match status" value="2"/>
</dbReference>
<feature type="zinc finger region" evidence="16">
    <location>
        <begin position="25"/>
        <end position="61"/>
    </location>
</feature>
<keyword evidence="7 16" id="KW-0863">Zinc-finger</keyword>
<sequence length="237" mass="26220">MEEPRTLVELCDRLNCTFESLNIPCIFCSAPLSLGDKALFDFSQLKLVWRDGWPHGSCRVCCRYFCYMDLVFNLDYINSWSQIEALFNQDIAEWFMRCTCCARVLTTSDKIDLKSENRDLFRIVSYSGTVQWRALCGPCRRGVGTLPQIPLLERPLPTQPLCNCSFCSPLLAEAAPLVTVDSGGGSRSAIPTGPCDCEECSGNRTPDGEEEPGARNTSSPDSSVCGCPLCEGEIINV</sequence>
<dbReference type="Pfam" id="PF00518">
    <property type="entry name" value="E6"/>
    <property type="match status" value="1"/>
</dbReference>
<dbReference type="RefSeq" id="NP_057840.1">
    <property type="nucleotide sequence ID" value="NC_002232.1"/>
</dbReference>
<evidence type="ECO:0000256" key="16">
    <source>
        <dbReference type="HAMAP-Rule" id="MF_04006"/>
    </source>
</evidence>
<name>Q9J032_9PAPI</name>
<dbReference type="GO" id="GO:0030430">
    <property type="term" value="C:host cell cytoplasm"/>
    <property type="evidence" value="ECO:0007669"/>
    <property type="project" value="UniProtKB-SubCell"/>
</dbReference>
<dbReference type="InterPro" id="IPR001334">
    <property type="entry name" value="E6"/>
</dbReference>
<evidence type="ECO:0000256" key="12">
    <source>
        <dbReference type="ARBA" id="ARBA00023163"/>
    </source>
</evidence>
<keyword evidence="15 16" id="KW-1119">Modulation of host cell apoptosis by virus</keyword>
<keyword evidence="6 16" id="KW-0479">Metal-binding</keyword>
<gene>
    <name evidence="16" type="primary">E6</name>
</gene>
<comment type="function">
    <text evidence="16">Plays a major role in the induction and maintenance of cellular transformation. E6 associates with host UBE3A/E6-AP ubiquitin-protein ligase and modulates its activity. Protects host keratinocytes from apoptosis by mediating the degradation of host BAK1. May also inhibit host immune response.</text>
</comment>
<keyword evidence="4 16" id="KW-0945">Host-virus interaction</keyword>